<keyword evidence="1" id="KW-0732">Signal</keyword>
<feature type="domain" description="Amidohydrolase 3" evidence="2">
    <location>
        <begin position="69"/>
        <end position="544"/>
    </location>
</feature>
<name>A0A255Y5Y7_9SPHN</name>
<dbReference type="GO" id="GO:0016810">
    <property type="term" value="F:hydrolase activity, acting on carbon-nitrogen (but not peptide) bonds"/>
    <property type="evidence" value="ECO:0007669"/>
    <property type="project" value="InterPro"/>
</dbReference>
<evidence type="ECO:0000256" key="1">
    <source>
        <dbReference type="SAM" id="SignalP"/>
    </source>
</evidence>
<dbReference type="Pfam" id="PF07969">
    <property type="entry name" value="Amidohydro_3"/>
    <property type="match status" value="1"/>
</dbReference>
<evidence type="ECO:0000259" key="2">
    <source>
        <dbReference type="Pfam" id="PF07969"/>
    </source>
</evidence>
<dbReference type="Proteomes" id="UP000216991">
    <property type="component" value="Unassembled WGS sequence"/>
</dbReference>
<gene>
    <name evidence="3" type="ORF">CHU93_16605</name>
</gene>
<dbReference type="EMBL" id="NOXT01000126">
    <property type="protein sequence ID" value="OYQ24045.1"/>
    <property type="molecule type" value="Genomic_DNA"/>
</dbReference>
<reference evidence="3 4" key="1">
    <citation type="submission" date="2017-07" db="EMBL/GenBank/DDBJ databases">
        <title>Sandarakinorhabdus cyanobacteriorum sp. nov., a novel bacterium isolated from cyanobacterial aggregates in a eutrophic lake.</title>
        <authorList>
            <person name="Cai H."/>
        </authorList>
    </citation>
    <scope>NUCLEOTIDE SEQUENCE [LARGE SCALE GENOMIC DNA]</scope>
    <source>
        <strain evidence="3 4">TH057</strain>
    </source>
</reference>
<proteinExistence type="predicted"/>
<feature type="chain" id="PRO_5013010654" description="Amidohydrolase 3 domain-containing protein" evidence="1">
    <location>
        <begin position="19"/>
        <end position="547"/>
    </location>
</feature>
<accession>A0A255Y5Y7</accession>
<evidence type="ECO:0000313" key="4">
    <source>
        <dbReference type="Proteomes" id="UP000216991"/>
    </source>
</evidence>
<dbReference type="SUPFAM" id="SSF51338">
    <property type="entry name" value="Composite domain of metallo-dependent hydrolases"/>
    <property type="match status" value="1"/>
</dbReference>
<dbReference type="Gene3D" id="3.10.310.70">
    <property type="match status" value="1"/>
</dbReference>
<dbReference type="InterPro" id="IPR033932">
    <property type="entry name" value="YtcJ-like"/>
</dbReference>
<dbReference type="PANTHER" id="PTHR22642">
    <property type="entry name" value="IMIDAZOLONEPROPIONASE"/>
    <property type="match status" value="1"/>
</dbReference>
<dbReference type="OrthoDB" id="9811399at2"/>
<sequence>MKKLLFALALGVSLPALADTVYHNANGYTLDGKGDLHRFAALVVGDDGKVKATLPANAALPAGTRVGMKGATLWPGLIDAHGHVTRLGELKLVVDLRDTASIPEALGRIKAGMPAAGWIIGRGWNQERWYADGKLIGRFPTAAELDSVTGDRPAWFDRVDGHAGWANTAAMKAAGITRDTKDPPGGQIIRDAAGNPTGVFVDKAMALIDAVVPADDEARMELVLQKSLETMAEVGLTGAHDAGASVAEWKRFVRFAESGRLTARLYVMAYGPDNRKAIAPKGPIKWGWNDTLSMQSMKLVSDGALGSRGAYLIKPYADMPNTRGLQILNPDQLKTLITEASRDGFQVNVHAIGDQANRSTMAAFAAVPAAERAALRHRNEHAQILDMGDLHTFVDLNVIASMQPTHATSDKGMAEARLGEDRLGGAYAWTALKKSGAQLALGSDFPVEPPDPMFGVHAAVTRQSRDGLPAGGWRPWEKLSLKDALAGFTIWAARAGHAEDKVGTLEPGKWADFITLERDPFAAPEGELWSIKVTGTWLAGKQVFQRK</sequence>
<feature type="signal peptide" evidence="1">
    <location>
        <begin position="1"/>
        <end position="18"/>
    </location>
</feature>
<evidence type="ECO:0000313" key="3">
    <source>
        <dbReference type="EMBL" id="OYQ24045.1"/>
    </source>
</evidence>
<dbReference type="Gene3D" id="3.20.20.140">
    <property type="entry name" value="Metal-dependent hydrolases"/>
    <property type="match status" value="1"/>
</dbReference>
<dbReference type="InterPro" id="IPR013108">
    <property type="entry name" value="Amidohydro_3"/>
</dbReference>
<dbReference type="InterPro" id="IPR011059">
    <property type="entry name" value="Metal-dep_hydrolase_composite"/>
</dbReference>
<dbReference type="AlphaFoldDB" id="A0A255Y5Y7"/>
<organism evidence="3 4">
    <name type="scientific">Sandarakinorhabdus cyanobacteriorum</name>
    <dbReference type="NCBI Taxonomy" id="1981098"/>
    <lineage>
        <taxon>Bacteria</taxon>
        <taxon>Pseudomonadati</taxon>
        <taxon>Pseudomonadota</taxon>
        <taxon>Alphaproteobacteria</taxon>
        <taxon>Sphingomonadales</taxon>
        <taxon>Sphingosinicellaceae</taxon>
        <taxon>Sandarakinorhabdus</taxon>
    </lineage>
</organism>
<dbReference type="Gene3D" id="2.30.40.10">
    <property type="entry name" value="Urease, subunit C, domain 1"/>
    <property type="match status" value="1"/>
</dbReference>
<dbReference type="PANTHER" id="PTHR22642:SF2">
    <property type="entry name" value="PROTEIN LONG AFTER FAR-RED 3"/>
    <property type="match status" value="1"/>
</dbReference>
<dbReference type="RefSeq" id="WP_094475259.1">
    <property type="nucleotide sequence ID" value="NZ_NOXT01000126.1"/>
</dbReference>
<keyword evidence="4" id="KW-1185">Reference proteome</keyword>
<protein>
    <recommendedName>
        <fullName evidence="2">Amidohydrolase 3 domain-containing protein</fullName>
    </recommendedName>
</protein>
<dbReference type="SUPFAM" id="SSF51556">
    <property type="entry name" value="Metallo-dependent hydrolases"/>
    <property type="match status" value="1"/>
</dbReference>
<dbReference type="CDD" id="cd01300">
    <property type="entry name" value="YtcJ_like"/>
    <property type="match status" value="1"/>
</dbReference>
<comment type="caution">
    <text evidence="3">The sequence shown here is derived from an EMBL/GenBank/DDBJ whole genome shotgun (WGS) entry which is preliminary data.</text>
</comment>
<dbReference type="InterPro" id="IPR032466">
    <property type="entry name" value="Metal_Hydrolase"/>
</dbReference>